<feature type="transmembrane region" description="Helical" evidence="5">
    <location>
        <begin position="7"/>
        <end position="27"/>
    </location>
</feature>
<keyword evidence="2 5" id="KW-1133">Transmembrane helix</keyword>
<dbReference type="PROSITE" id="PS50850">
    <property type="entry name" value="MFS"/>
    <property type="match status" value="1"/>
</dbReference>
<dbReference type="PANTHER" id="PTHR23521">
    <property type="entry name" value="TRANSPORTER MFS SUPERFAMILY"/>
    <property type="match status" value="1"/>
</dbReference>
<dbReference type="PANTHER" id="PTHR23521:SF3">
    <property type="entry name" value="MFS TRANSPORTER"/>
    <property type="match status" value="1"/>
</dbReference>
<dbReference type="InterPro" id="IPR020846">
    <property type="entry name" value="MFS_dom"/>
</dbReference>
<evidence type="ECO:0000256" key="3">
    <source>
        <dbReference type="ARBA" id="ARBA00023136"/>
    </source>
</evidence>
<feature type="transmembrane region" description="Helical" evidence="5">
    <location>
        <begin position="200"/>
        <end position="225"/>
    </location>
</feature>
<keyword evidence="1 5" id="KW-0812">Transmembrane</keyword>
<dbReference type="InterPro" id="IPR011701">
    <property type="entry name" value="MFS"/>
</dbReference>
<feature type="region of interest" description="Disordered" evidence="4">
    <location>
        <begin position="387"/>
        <end position="413"/>
    </location>
</feature>
<dbReference type="InterPro" id="IPR036259">
    <property type="entry name" value="MFS_trans_sf"/>
</dbReference>
<reference evidence="7 8" key="1">
    <citation type="submission" date="2023-02" db="EMBL/GenBank/DDBJ databases">
        <title>Devosia chondri sp. nov., isolated from the phycosphere of marine algae.</title>
        <authorList>
            <person name="Kim J.M."/>
            <person name="Lee J.K."/>
            <person name="Choi B.J."/>
            <person name="Bayburt H."/>
            <person name="Jeon C.O."/>
        </authorList>
    </citation>
    <scope>NUCLEOTIDE SEQUENCE [LARGE SCALE GENOMIC DNA]</scope>
    <source>
        <strain evidence="7 8">G2-5</strain>
    </source>
</reference>
<evidence type="ECO:0000256" key="1">
    <source>
        <dbReference type="ARBA" id="ARBA00022692"/>
    </source>
</evidence>
<keyword evidence="3 5" id="KW-0472">Membrane</keyword>
<dbReference type="RefSeq" id="WP_282212035.1">
    <property type="nucleotide sequence ID" value="NZ_CP118247.1"/>
</dbReference>
<feature type="transmembrane region" description="Helical" evidence="5">
    <location>
        <begin position="353"/>
        <end position="372"/>
    </location>
</feature>
<proteinExistence type="predicted"/>
<feature type="transmembrane region" description="Helical" evidence="5">
    <location>
        <begin position="324"/>
        <end position="347"/>
    </location>
</feature>
<evidence type="ECO:0000256" key="2">
    <source>
        <dbReference type="ARBA" id="ARBA00022989"/>
    </source>
</evidence>
<name>A0ABY7YYW9_9HYPH</name>
<evidence type="ECO:0000313" key="8">
    <source>
        <dbReference type="Proteomes" id="UP001222118"/>
    </source>
</evidence>
<dbReference type="CDD" id="cd17477">
    <property type="entry name" value="MFS_YcaD_like"/>
    <property type="match status" value="1"/>
</dbReference>
<dbReference type="InterPro" id="IPR047200">
    <property type="entry name" value="MFS_YcaD-like"/>
</dbReference>
<feature type="transmembrane region" description="Helical" evidence="5">
    <location>
        <begin position="97"/>
        <end position="118"/>
    </location>
</feature>
<feature type="domain" description="Major facilitator superfamily (MFS) profile" evidence="6">
    <location>
        <begin position="198"/>
        <end position="430"/>
    </location>
</feature>
<evidence type="ECO:0000313" key="7">
    <source>
        <dbReference type="EMBL" id="WDR06521.1"/>
    </source>
</evidence>
<evidence type="ECO:0000259" key="6">
    <source>
        <dbReference type="PROSITE" id="PS50850"/>
    </source>
</evidence>
<accession>A0ABY7YYW9</accession>
<feature type="transmembrane region" description="Helical" evidence="5">
    <location>
        <begin position="231"/>
        <end position="251"/>
    </location>
</feature>
<feature type="transmembrane region" description="Helical" evidence="5">
    <location>
        <begin position="39"/>
        <end position="60"/>
    </location>
</feature>
<organism evidence="7 8">
    <name type="scientific">Devosia rhodophyticola</name>
    <dbReference type="NCBI Taxonomy" id="3026423"/>
    <lineage>
        <taxon>Bacteria</taxon>
        <taxon>Pseudomonadati</taxon>
        <taxon>Pseudomonadota</taxon>
        <taxon>Alphaproteobacteria</taxon>
        <taxon>Hyphomicrobiales</taxon>
        <taxon>Devosiaceae</taxon>
        <taxon>Devosia</taxon>
    </lineage>
</organism>
<keyword evidence="8" id="KW-1185">Reference proteome</keyword>
<dbReference type="SUPFAM" id="SSF103473">
    <property type="entry name" value="MFS general substrate transporter"/>
    <property type="match status" value="1"/>
</dbReference>
<dbReference type="Pfam" id="PF07690">
    <property type="entry name" value="MFS_1"/>
    <property type="match status" value="1"/>
</dbReference>
<feature type="transmembrane region" description="Helical" evidence="5">
    <location>
        <begin position="288"/>
        <end position="312"/>
    </location>
</feature>
<feature type="transmembrane region" description="Helical" evidence="5">
    <location>
        <begin position="72"/>
        <end position="91"/>
    </location>
</feature>
<feature type="transmembrane region" description="Helical" evidence="5">
    <location>
        <begin position="130"/>
        <end position="151"/>
    </location>
</feature>
<protein>
    <submittedName>
        <fullName evidence="7">MFS transporter</fullName>
    </submittedName>
</protein>
<evidence type="ECO:0000256" key="4">
    <source>
        <dbReference type="SAM" id="MobiDB-lite"/>
    </source>
</evidence>
<feature type="transmembrane region" description="Helical" evidence="5">
    <location>
        <begin position="157"/>
        <end position="179"/>
    </location>
</feature>
<dbReference type="Proteomes" id="UP001222118">
    <property type="component" value="Chromosome"/>
</dbReference>
<evidence type="ECO:0000256" key="5">
    <source>
        <dbReference type="SAM" id="Phobius"/>
    </source>
</evidence>
<dbReference type="EMBL" id="CP118247">
    <property type="protein sequence ID" value="WDR06521.1"/>
    <property type="molecule type" value="Genomic_DNA"/>
</dbReference>
<gene>
    <name evidence="7" type="ORF">PSQ90_03390</name>
</gene>
<feature type="transmembrane region" description="Helical" evidence="5">
    <location>
        <begin position="263"/>
        <end position="282"/>
    </location>
</feature>
<dbReference type="Gene3D" id="1.20.1250.20">
    <property type="entry name" value="MFS general substrate transporter like domains"/>
    <property type="match status" value="2"/>
</dbReference>
<sequence length="430" mass="44816">MASVIKIYALFLGSALLMFGGGLQGLLLSVRGAEENFSLLALGLIGTGWSVGFVAGSITVPLVVRKVGHIRAFSVMAAIGTITILLNLLLINDISWILLRALSGFCFAGAAMIVESWLNEVVDNRNRGTIFSVYVTINMAASTLGQVAMSITGVTGFLPFVIGAISFICAVLPTAMTSSPQPRPLASAKLDIRLLYKTSPVAAIAAFSVGMANGSFGTLAPVYGYRQGLDASGIALLFALTALLGATAQIPFGRLSDKIDRRLVLIGLSSAAAVIGALTVLINPGDGWIMYVLFAAYGFCANPIYAVAVAHANDFARDGDFAKIAGGMLLILGIGLALGPVVSSMIMNAYHPVGLFIVTAAFHGALAVAAFLRMRVRASVDAADRAPFQPMGNDKQNTPESLALDPRGETDDIADVDDIDLDAAIKDGDV</sequence>